<feature type="transmembrane region" description="Helical" evidence="1">
    <location>
        <begin position="20"/>
        <end position="36"/>
    </location>
</feature>
<evidence type="ECO:0000256" key="1">
    <source>
        <dbReference type="SAM" id="Phobius"/>
    </source>
</evidence>
<accession>A0AAD8E4P3</accession>
<dbReference type="Proteomes" id="UP001233999">
    <property type="component" value="Unassembled WGS sequence"/>
</dbReference>
<dbReference type="EMBL" id="JASPKZ010009372">
    <property type="protein sequence ID" value="KAJ9577153.1"/>
    <property type="molecule type" value="Genomic_DNA"/>
</dbReference>
<sequence length="81" mass="9312">VTAANDFTQKKHPIKSYQCSSVNFAIVIFYGLFLGVKDNRTRYKHDCSFDVTTMMPPEGLGQILWFVAYCLTQRYGMPTFC</sequence>
<feature type="non-terminal residue" evidence="2">
    <location>
        <position position="81"/>
    </location>
</feature>
<organism evidence="2 3">
    <name type="scientific">Diploptera punctata</name>
    <name type="common">Pacific beetle cockroach</name>
    <dbReference type="NCBI Taxonomy" id="6984"/>
    <lineage>
        <taxon>Eukaryota</taxon>
        <taxon>Metazoa</taxon>
        <taxon>Ecdysozoa</taxon>
        <taxon>Arthropoda</taxon>
        <taxon>Hexapoda</taxon>
        <taxon>Insecta</taxon>
        <taxon>Pterygota</taxon>
        <taxon>Neoptera</taxon>
        <taxon>Polyneoptera</taxon>
        <taxon>Dictyoptera</taxon>
        <taxon>Blattodea</taxon>
        <taxon>Blaberoidea</taxon>
        <taxon>Blaberidae</taxon>
        <taxon>Diplopterinae</taxon>
        <taxon>Diploptera</taxon>
    </lineage>
</organism>
<dbReference type="AlphaFoldDB" id="A0AAD8E4P3"/>
<reference evidence="2" key="2">
    <citation type="submission" date="2023-05" db="EMBL/GenBank/DDBJ databases">
        <authorList>
            <person name="Fouks B."/>
        </authorList>
    </citation>
    <scope>NUCLEOTIDE SEQUENCE</scope>
    <source>
        <strain evidence="2">Stay&amp;Tobe</strain>
        <tissue evidence="2">Testes</tissue>
    </source>
</reference>
<keyword evidence="3" id="KW-1185">Reference proteome</keyword>
<evidence type="ECO:0000313" key="3">
    <source>
        <dbReference type="Proteomes" id="UP001233999"/>
    </source>
</evidence>
<keyword evidence="1" id="KW-1133">Transmembrane helix</keyword>
<protein>
    <submittedName>
        <fullName evidence="2">Uncharacterized protein</fullName>
    </submittedName>
</protein>
<reference evidence="2" key="1">
    <citation type="journal article" date="2023" name="IScience">
        <title>Live-bearing cockroach genome reveals convergent evolutionary mechanisms linked to viviparity in insects and beyond.</title>
        <authorList>
            <person name="Fouks B."/>
            <person name="Harrison M.C."/>
            <person name="Mikhailova A.A."/>
            <person name="Marchal E."/>
            <person name="English S."/>
            <person name="Carruthers M."/>
            <person name="Jennings E.C."/>
            <person name="Chiamaka E.L."/>
            <person name="Frigard R.A."/>
            <person name="Pippel M."/>
            <person name="Attardo G.M."/>
            <person name="Benoit J.B."/>
            <person name="Bornberg-Bauer E."/>
            <person name="Tobe S.S."/>
        </authorList>
    </citation>
    <scope>NUCLEOTIDE SEQUENCE</scope>
    <source>
        <strain evidence="2">Stay&amp;Tobe</strain>
    </source>
</reference>
<name>A0AAD8E4P3_DIPPU</name>
<keyword evidence="1" id="KW-0472">Membrane</keyword>
<comment type="caution">
    <text evidence="2">The sequence shown here is derived from an EMBL/GenBank/DDBJ whole genome shotgun (WGS) entry which is preliminary data.</text>
</comment>
<gene>
    <name evidence="2" type="ORF">L9F63_006275</name>
</gene>
<evidence type="ECO:0000313" key="2">
    <source>
        <dbReference type="EMBL" id="KAJ9577153.1"/>
    </source>
</evidence>
<keyword evidence="1" id="KW-0812">Transmembrane</keyword>
<feature type="non-terminal residue" evidence="2">
    <location>
        <position position="1"/>
    </location>
</feature>
<proteinExistence type="predicted"/>